<dbReference type="Gene3D" id="1.10.443.10">
    <property type="entry name" value="Intergrase catalytic core"/>
    <property type="match status" value="1"/>
</dbReference>
<reference evidence="5 6" key="1">
    <citation type="submission" date="2014-03" db="EMBL/GenBank/DDBJ databases">
        <title>Genomics of Bifidobacteria.</title>
        <authorList>
            <person name="Ventura M."/>
            <person name="Milani C."/>
            <person name="Lugli G.A."/>
        </authorList>
    </citation>
    <scope>NUCLEOTIDE SEQUENCE [LARGE SCALE GENOMIC DNA]</scope>
    <source>
        <strain evidence="5 6">DSM 23973</strain>
    </source>
</reference>
<comment type="caution">
    <text evidence="5">The sequence shown here is derived from an EMBL/GenBank/DDBJ whole genome shotgun (WGS) entry which is preliminary data.</text>
</comment>
<dbReference type="InterPro" id="IPR010998">
    <property type="entry name" value="Integrase_recombinase_N"/>
</dbReference>
<organism evidence="5 6">
    <name type="scientific">Bifidobacterium callitrichos DSM 23973</name>
    <dbReference type="NCBI Taxonomy" id="1437609"/>
    <lineage>
        <taxon>Bacteria</taxon>
        <taxon>Bacillati</taxon>
        <taxon>Actinomycetota</taxon>
        <taxon>Actinomycetes</taxon>
        <taxon>Bifidobacteriales</taxon>
        <taxon>Bifidobacteriaceae</taxon>
        <taxon>Bifidobacterium</taxon>
    </lineage>
</organism>
<dbReference type="OrthoDB" id="1822491at2"/>
<protein>
    <submittedName>
        <fullName evidence="5">Phage integrase family protein</fullName>
    </submittedName>
</protein>
<dbReference type="InterPro" id="IPR011010">
    <property type="entry name" value="DNA_brk_join_enz"/>
</dbReference>
<dbReference type="GO" id="GO:0015074">
    <property type="term" value="P:DNA integration"/>
    <property type="evidence" value="ECO:0007669"/>
    <property type="project" value="InterPro"/>
</dbReference>
<dbReference type="RefSeq" id="WP_052119356.1">
    <property type="nucleotide sequence ID" value="NZ_JGYS01000020.1"/>
</dbReference>
<dbReference type="InterPro" id="IPR002104">
    <property type="entry name" value="Integrase_catalytic"/>
</dbReference>
<dbReference type="InterPro" id="IPR050090">
    <property type="entry name" value="Tyrosine_recombinase_XerCD"/>
</dbReference>
<evidence type="ECO:0000313" key="6">
    <source>
        <dbReference type="Proteomes" id="UP000029072"/>
    </source>
</evidence>
<dbReference type="GO" id="GO:0003677">
    <property type="term" value="F:DNA binding"/>
    <property type="evidence" value="ECO:0007669"/>
    <property type="project" value="UniProtKB-KW"/>
</dbReference>
<evidence type="ECO:0000259" key="4">
    <source>
        <dbReference type="PROSITE" id="PS51898"/>
    </source>
</evidence>
<evidence type="ECO:0000256" key="2">
    <source>
        <dbReference type="ARBA" id="ARBA00023125"/>
    </source>
</evidence>
<dbReference type="eggNOG" id="COG0582">
    <property type="taxonomic scope" value="Bacteria"/>
</dbReference>
<evidence type="ECO:0000256" key="3">
    <source>
        <dbReference type="ARBA" id="ARBA00023172"/>
    </source>
</evidence>
<dbReference type="PANTHER" id="PTHR30349:SF64">
    <property type="entry name" value="PROPHAGE INTEGRASE INTD-RELATED"/>
    <property type="match status" value="1"/>
</dbReference>
<evidence type="ECO:0000256" key="1">
    <source>
        <dbReference type="ARBA" id="ARBA00008857"/>
    </source>
</evidence>
<dbReference type="SUPFAM" id="SSF56349">
    <property type="entry name" value="DNA breaking-rejoining enzymes"/>
    <property type="match status" value="1"/>
</dbReference>
<gene>
    <name evidence="5" type="ORF">BCAL_2405</name>
</gene>
<dbReference type="InterPro" id="IPR013762">
    <property type="entry name" value="Integrase-like_cat_sf"/>
</dbReference>
<keyword evidence="3" id="KW-0233">DNA recombination</keyword>
<dbReference type="CDD" id="cd01189">
    <property type="entry name" value="INT_ICEBs1_C_like"/>
    <property type="match status" value="1"/>
</dbReference>
<accession>A0A086ZYV7</accession>
<dbReference type="STRING" id="1437609.BCAL_2405"/>
<name>A0A086ZYV7_9BIFI</name>
<comment type="similarity">
    <text evidence="1">Belongs to the 'phage' integrase family.</text>
</comment>
<evidence type="ECO:0000313" key="5">
    <source>
        <dbReference type="EMBL" id="KFI51707.1"/>
    </source>
</evidence>
<dbReference type="PANTHER" id="PTHR30349">
    <property type="entry name" value="PHAGE INTEGRASE-RELATED"/>
    <property type="match status" value="1"/>
</dbReference>
<dbReference type="Proteomes" id="UP000029072">
    <property type="component" value="Unassembled WGS sequence"/>
</dbReference>
<dbReference type="EMBL" id="JGYS01000020">
    <property type="protein sequence ID" value="KFI51707.1"/>
    <property type="molecule type" value="Genomic_DNA"/>
</dbReference>
<proteinExistence type="inferred from homology"/>
<dbReference type="GO" id="GO:0006310">
    <property type="term" value="P:DNA recombination"/>
    <property type="evidence" value="ECO:0007669"/>
    <property type="project" value="UniProtKB-KW"/>
</dbReference>
<dbReference type="PROSITE" id="PS51898">
    <property type="entry name" value="TYR_RECOMBINASE"/>
    <property type="match status" value="1"/>
</dbReference>
<dbReference type="Pfam" id="PF00589">
    <property type="entry name" value="Phage_integrase"/>
    <property type="match status" value="1"/>
</dbReference>
<feature type="domain" description="Tyr recombinase" evidence="4">
    <location>
        <begin position="76"/>
        <end position="271"/>
    </location>
</feature>
<sequence>MNDVTPLVVKQWWANISDMFASRVEAGEMPNKRSTGKTRASQAYRLLHTIMAEAVRDEVIRHNPCIIKGAARVKAAERKPASFEELDVIAANMPERYRALIHVAAWSGLRFSELAGLRRADVVLVVDKAGAVCYRLNVDKQAYRLGGKLYEEAFLKTDAGRRVVYLPARLTDLFTAHMERFSGADNNAYVFGTRNGTPMTNSAVGKMFRRARAAAGRPDLRFHDLRHTGATIAAKAGATTKELMRRMGHSSMRAALIYQHAAEDDDRQLAARMNAMVGNVAAIAAVDTDHAGAPAVNGVRVEAGAEA</sequence>
<keyword evidence="2" id="KW-0238">DNA-binding</keyword>
<dbReference type="AlphaFoldDB" id="A0A086ZYV7"/>
<dbReference type="Gene3D" id="1.10.150.130">
    <property type="match status" value="1"/>
</dbReference>